<feature type="transmembrane region" description="Helical" evidence="9">
    <location>
        <begin position="57"/>
        <end position="76"/>
    </location>
</feature>
<evidence type="ECO:0000256" key="7">
    <source>
        <dbReference type="ARBA" id="ARBA00022989"/>
    </source>
</evidence>
<organism evidence="12 13">
    <name type="scientific">Vagococcus carniphilus</name>
    <dbReference type="NCBI Taxonomy" id="218144"/>
    <lineage>
        <taxon>Bacteria</taxon>
        <taxon>Bacillati</taxon>
        <taxon>Bacillota</taxon>
        <taxon>Bacilli</taxon>
        <taxon>Lactobacillales</taxon>
        <taxon>Enterococcaceae</taxon>
        <taxon>Vagococcus</taxon>
    </lineage>
</organism>
<dbReference type="InterPro" id="IPR039421">
    <property type="entry name" value="Type_1_exporter"/>
</dbReference>
<evidence type="ECO:0000256" key="8">
    <source>
        <dbReference type="ARBA" id="ARBA00023136"/>
    </source>
</evidence>
<dbReference type="Gene3D" id="1.20.1560.10">
    <property type="entry name" value="ABC transporter type 1, transmembrane domain"/>
    <property type="match status" value="1"/>
</dbReference>
<evidence type="ECO:0000256" key="1">
    <source>
        <dbReference type="ARBA" id="ARBA00004651"/>
    </source>
</evidence>
<name>A0A430B3U8_9ENTE</name>
<dbReference type="InterPro" id="IPR003439">
    <property type="entry name" value="ABC_transporter-like_ATP-bd"/>
</dbReference>
<sequence>MLSLMSYASKYKKQLILGPFFKLLEAILELFLPFYMAKLIDQGIRQNDLAYTIKMGIYMLIMSIVGLICVMICQYYSSIASQGFGTELRNEMMKKINQFSHREIDSFGSATLITRATSDINQLQLALAMLIRLVIRAPFLSIGSIIMAFYIDTQMGFIFLITIPVFSLILFFIMKKTVPLYKKVQQKIDHLNLVVSENLSGVRVIRAFSKKEKDVENFGEVSDDLAQAYNNVTNLSALLSPTTILIMNFSIIFILYFGGIRVNTGYLQTGQVLALINYMTQMLLALIVVANLVVIFTRAFASANRVEEVFQTQPEIETTPIENELPWNEETLLSFQHVSFKYTEKSGYALEDINFNLKKNQTLGIIGPTGSGKSTLIQLIPHFYSTNEGTILLNNQSVNSFKTGQLRQHIATVPQKSTLFSGTIRSNLLLGKPDATEEECYEALDMAQCLEFVMSLPDKLDSEVFANGKNFSGGQKQRLSIARALIKRPDLLIMDDSLSALDYQTDLLIRQALKEKMTKTTVIIISQRVSSVKNADNILVLKNGKQVGYDSHERLLGNSRTYRDIVNSQKEREVE</sequence>
<dbReference type="OrthoDB" id="9770415at2"/>
<comment type="caution">
    <text evidence="12">The sequence shown here is derived from an EMBL/GenBank/DDBJ whole genome shotgun (WGS) entry which is preliminary data.</text>
</comment>
<dbReference type="EMBL" id="NGKB01000006">
    <property type="protein sequence ID" value="RSU15026.1"/>
    <property type="molecule type" value="Genomic_DNA"/>
</dbReference>
<keyword evidence="2" id="KW-0813">Transport</keyword>
<keyword evidence="4 9" id="KW-0812">Transmembrane</keyword>
<evidence type="ECO:0000259" key="11">
    <source>
        <dbReference type="PROSITE" id="PS50929"/>
    </source>
</evidence>
<dbReference type="InterPro" id="IPR036640">
    <property type="entry name" value="ABC1_TM_sf"/>
</dbReference>
<evidence type="ECO:0000256" key="4">
    <source>
        <dbReference type="ARBA" id="ARBA00022692"/>
    </source>
</evidence>
<dbReference type="SUPFAM" id="SSF90123">
    <property type="entry name" value="ABC transporter transmembrane region"/>
    <property type="match status" value="1"/>
</dbReference>
<evidence type="ECO:0000256" key="5">
    <source>
        <dbReference type="ARBA" id="ARBA00022741"/>
    </source>
</evidence>
<keyword evidence="7 9" id="KW-1133">Transmembrane helix</keyword>
<dbReference type="FunFam" id="3.40.50.300:FF:000854">
    <property type="entry name" value="Multidrug ABC transporter ATP-binding protein"/>
    <property type="match status" value="1"/>
</dbReference>
<feature type="transmembrane region" description="Helical" evidence="9">
    <location>
        <begin position="157"/>
        <end position="174"/>
    </location>
</feature>
<feature type="transmembrane region" description="Helical" evidence="9">
    <location>
        <begin position="237"/>
        <end position="258"/>
    </location>
</feature>
<reference evidence="12 13" key="1">
    <citation type="submission" date="2017-05" db="EMBL/GenBank/DDBJ databases">
        <title>Vagococcus spp. assemblies.</title>
        <authorList>
            <person name="Gulvik C.A."/>
        </authorList>
    </citation>
    <scope>NUCLEOTIDE SEQUENCE [LARGE SCALE GENOMIC DNA]</scope>
    <source>
        <strain evidence="12 13">SS1714</strain>
    </source>
</reference>
<dbReference type="Gene3D" id="3.40.50.300">
    <property type="entry name" value="P-loop containing nucleotide triphosphate hydrolases"/>
    <property type="match status" value="1"/>
</dbReference>
<keyword evidence="13" id="KW-1185">Reference proteome</keyword>
<evidence type="ECO:0000256" key="9">
    <source>
        <dbReference type="SAM" id="Phobius"/>
    </source>
</evidence>
<feature type="transmembrane region" description="Helical" evidence="9">
    <location>
        <begin position="278"/>
        <end position="301"/>
    </location>
</feature>
<dbReference type="RefSeq" id="WP_126793829.1">
    <property type="nucleotide sequence ID" value="NZ_CP060720.1"/>
</dbReference>
<dbReference type="GO" id="GO:0005886">
    <property type="term" value="C:plasma membrane"/>
    <property type="evidence" value="ECO:0007669"/>
    <property type="project" value="UniProtKB-SubCell"/>
</dbReference>
<evidence type="ECO:0000256" key="2">
    <source>
        <dbReference type="ARBA" id="ARBA00022448"/>
    </source>
</evidence>
<gene>
    <name evidence="12" type="ORF">CBF28_07640</name>
</gene>
<dbReference type="Pfam" id="PF00664">
    <property type="entry name" value="ABC_membrane"/>
    <property type="match status" value="1"/>
</dbReference>
<dbReference type="InterPro" id="IPR027417">
    <property type="entry name" value="P-loop_NTPase"/>
</dbReference>
<proteinExistence type="predicted"/>
<dbReference type="PANTHER" id="PTHR43394">
    <property type="entry name" value="ATP-DEPENDENT PERMEASE MDL1, MITOCHONDRIAL"/>
    <property type="match status" value="1"/>
</dbReference>
<dbReference type="PANTHER" id="PTHR43394:SF1">
    <property type="entry name" value="ATP-BINDING CASSETTE SUB-FAMILY B MEMBER 10, MITOCHONDRIAL"/>
    <property type="match status" value="1"/>
</dbReference>
<dbReference type="InterPro" id="IPR017871">
    <property type="entry name" value="ABC_transporter-like_CS"/>
</dbReference>
<dbReference type="GO" id="GO:0005524">
    <property type="term" value="F:ATP binding"/>
    <property type="evidence" value="ECO:0007669"/>
    <property type="project" value="UniProtKB-KW"/>
</dbReference>
<feature type="transmembrane region" description="Helical" evidence="9">
    <location>
        <begin position="20"/>
        <end position="37"/>
    </location>
</feature>
<keyword evidence="5" id="KW-0547">Nucleotide-binding</keyword>
<dbReference type="PROSITE" id="PS50893">
    <property type="entry name" value="ABC_TRANSPORTER_2"/>
    <property type="match status" value="1"/>
</dbReference>
<dbReference type="Pfam" id="PF00005">
    <property type="entry name" value="ABC_tran"/>
    <property type="match status" value="1"/>
</dbReference>
<dbReference type="SUPFAM" id="SSF52540">
    <property type="entry name" value="P-loop containing nucleoside triphosphate hydrolases"/>
    <property type="match status" value="1"/>
</dbReference>
<dbReference type="GO" id="GO:0015421">
    <property type="term" value="F:ABC-type oligopeptide transporter activity"/>
    <property type="evidence" value="ECO:0007669"/>
    <property type="project" value="TreeGrafter"/>
</dbReference>
<evidence type="ECO:0000313" key="13">
    <source>
        <dbReference type="Proteomes" id="UP000288028"/>
    </source>
</evidence>
<keyword evidence="6 12" id="KW-0067">ATP-binding</keyword>
<evidence type="ECO:0000313" key="12">
    <source>
        <dbReference type="EMBL" id="RSU15026.1"/>
    </source>
</evidence>
<evidence type="ECO:0000256" key="3">
    <source>
        <dbReference type="ARBA" id="ARBA00022475"/>
    </source>
</evidence>
<feature type="domain" description="ABC transporter" evidence="10">
    <location>
        <begin position="333"/>
        <end position="568"/>
    </location>
</feature>
<keyword evidence="8 9" id="KW-0472">Membrane</keyword>
<dbReference type="InterPro" id="IPR003593">
    <property type="entry name" value="AAA+_ATPase"/>
</dbReference>
<evidence type="ECO:0000256" key="6">
    <source>
        <dbReference type="ARBA" id="ARBA00022840"/>
    </source>
</evidence>
<comment type="subcellular location">
    <subcellularLocation>
        <location evidence="1">Cell membrane</location>
        <topology evidence="1">Multi-pass membrane protein</topology>
    </subcellularLocation>
</comment>
<keyword evidence="3" id="KW-1003">Cell membrane</keyword>
<feature type="transmembrane region" description="Helical" evidence="9">
    <location>
        <begin position="133"/>
        <end position="151"/>
    </location>
</feature>
<dbReference type="GO" id="GO:0016887">
    <property type="term" value="F:ATP hydrolysis activity"/>
    <property type="evidence" value="ECO:0007669"/>
    <property type="project" value="InterPro"/>
</dbReference>
<dbReference type="Proteomes" id="UP000288028">
    <property type="component" value="Unassembled WGS sequence"/>
</dbReference>
<dbReference type="InterPro" id="IPR011527">
    <property type="entry name" value="ABC1_TM_dom"/>
</dbReference>
<dbReference type="CDD" id="cd18548">
    <property type="entry name" value="ABC_6TM_Tm287_like"/>
    <property type="match status" value="1"/>
</dbReference>
<feature type="domain" description="ABC transmembrane type-1" evidence="11">
    <location>
        <begin position="16"/>
        <end position="298"/>
    </location>
</feature>
<dbReference type="PROSITE" id="PS50929">
    <property type="entry name" value="ABC_TM1F"/>
    <property type="match status" value="1"/>
</dbReference>
<dbReference type="SMART" id="SM00382">
    <property type="entry name" value="AAA"/>
    <property type="match status" value="1"/>
</dbReference>
<dbReference type="AlphaFoldDB" id="A0A430B3U8"/>
<dbReference type="PROSITE" id="PS00211">
    <property type="entry name" value="ABC_TRANSPORTER_1"/>
    <property type="match status" value="1"/>
</dbReference>
<dbReference type="GeneID" id="95579591"/>
<evidence type="ECO:0000259" key="10">
    <source>
        <dbReference type="PROSITE" id="PS50893"/>
    </source>
</evidence>
<protein>
    <submittedName>
        <fullName evidence="12">ATP-binding protein</fullName>
    </submittedName>
</protein>
<accession>A0A430B3U8</accession>